<keyword evidence="2" id="KW-0732">Signal</keyword>
<protein>
    <submittedName>
        <fullName evidence="4">Uncharacterized protein LOC101890277</fullName>
    </submittedName>
</protein>
<evidence type="ECO:0000256" key="1">
    <source>
        <dbReference type="SAM" id="Phobius"/>
    </source>
</evidence>
<accession>A0ABM3V976</accession>
<dbReference type="GeneID" id="101890277"/>
<reference evidence="4" key="1">
    <citation type="submission" date="2025-08" db="UniProtKB">
        <authorList>
            <consortium name="RefSeq"/>
        </authorList>
    </citation>
    <scope>IDENTIFICATION</scope>
    <source>
        <strain evidence="4">Aabys</strain>
        <tissue evidence="4">Whole body</tissue>
    </source>
</reference>
<proteinExistence type="predicted"/>
<dbReference type="Proteomes" id="UP001652621">
    <property type="component" value="Unplaced"/>
</dbReference>
<gene>
    <name evidence="4" type="primary">LOC101890277</name>
</gene>
<keyword evidence="1" id="KW-1133">Transmembrane helix</keyword>
<organism evidence="3 4">
    <name type="scientific">Musca domestica</name>
    <name type="common">House fly</name>
    <dbReference type="NCBI Taxonomy" id="7370"/>
    <lineage>
        <taxon>Eukaryota</taxon>
        <taxon>Metazoa</taxon>
        <taxon>Ecdysozoa</taxon>
        <taxon>Arthropoda</taxon>
        <taxon>Hexapoda</taxon>
        <taxon>Insecta</taxon>
        <taxon>Pterygota</taxon>
        <taxon>Neoptera</taxon>
        <taxon>Endopterygota</taxon>
        <taxon>Diptera</taxon>
        <taxon>Brachycera</taxon>
        <taxon>Muscomorpha</taxon>
        <taxon>Muscoidea</taxon>
        <taxon>Muscidae</taxon>
        <taxon>Musca</taxon>
    </lineage>
</organism>
<feature type="transmembrane region" description="Helical" evidence="1">
    <location>
        <begin position="150"/>
        <end position="171"/>
    </location>
</feature>
<evidence type="ECO:0000313" key="4">
    <source>
        <dbReference type="RefSeq" id="XP_058982350.1"/>
    </source>
</evidence>
<feature type="transmembrane region" description="Helical" evidence="1">
    <location>
        <begin position="271"/>
        <end position="289"/>
    </location>
</feature>
<keyword evidence="3" id="KW-1185">Reference proteome</keyword>
<feature type="signal peptide" evidence="2">
    <location>
        <begin position="1"/>
        <end position="25"/>
    </location>
</feature>
<evidence type="ECO:0000256" key="2">
    <source>
        <dbReference type="SAM" id="SignalP"/>
    </source>
</evidence>
<feature type="transmembrane region" description="Helical" evidence="1">
    <location>
        <begin position="183"/>
        <end position="203"/>
    </location>
</feature>
<feature type="transmembrane region" description="Helical" evidence="1">
    <location>
        <begin position="301"/>
        <end position="320"/>
    </location>
</feature>
<feature type="chain" id="PRO_5046333204" evidence="2">
    <location>
        <begin position="26"/>
        <end position="385"/>
    </location>
</feature>
<feature type="transmembrane region" description="Helical" evidence="1">
    <location>
        <begin position="240"/>
        <end position="259"/>
    </location>
</feature>
<dbReference type="RefSeq" id="XP_058982350.1">
    <property type="nucleotide sequence ID" value="XM_059126367.1"/>
</dbReference>
<evidence type="ECO:0000313" key="3">
    <source>
        <dbReference type="Proteomes" id="UP001652621"/>
    </source>
</evidence>
<name>A0ABM3V976_MUSDO</name>
<keyword evidence="1" id="KW-0472">Membrane</keyword>
<feature type="transmembrane region" description="Helical" evidence="1">
    <location>
        <begin position="209"/>
        <end position="228"/>
    </location>
</feature>
<sequence length="385" mass="44444">MCSLTALPWLSFPLFLVCHFKATQASELHVSVENAGERLSIRLCCPLNALYNESTHQCQTIADGIPLTVWEVSNFWSDGNETKVNLLHDLSFGVEMVQCSTPFYFKFFEYSNDSEHCYTPYYHKELEKYIVATVDCDLVDEYYNFIFDSYIYGIGFSTIVLILTFLIHAFSKYEQHITSPKAAVCYLVAWILAHTLAMLALRFRCTEMVCYVWFFFIVTRWCLLYHGLTTLSTNFSFSSARFLIIGGAVVTGLSSWILSDRFPLDTWPSRMVIVLVLAIACCIFAHSLYQLRGHMKVLCKSFFKSFYLIILPWIMLLLWPVHYRNIPLTVTFYIYLIMEGPLIFWFFDGYDKLCGKQSSQSSPDAHPVEGYCTTQEELYSQGSTI</sequence>
<feature type="transmembrane region" description="Helical" evidence="1">
    <location>
        <begin position="326"/>
        <end position="347"/>
    </location>
</feature>
<keyword evidence="1" id="KW-0812">Transmembrane</keyword>